<dbReference type="Pfam" id="PF14824">
    <property type="entry name" value="Sirohm_synth_M"/>
    <property type="match status" value="1"/>
</dbReference>
<dbReference type="Gene3D" id="3.40.50.720">
    <property type="entry name" value="NAD(P)-binding Rossmann-like Domain"/>
    <property type="match status" value="1"/>
</dbReference>
<accession>A0A511T7G7</accession>
<dbReference type="Gene3D" id="3.30.160.110">
    <property type="entry name" value="Siroheme synthase, domain 2"/>
    <property type="match status" value="1"/>
</dbReference>
<evidence type="ECO:0000313" key="10">
    <source>
        <dbReference type="Proteomes" id="UP000183760"/>
    </source>
</evidence>
<evidence type="ECO:0000256" key="1">
    <source>
        <dbReference type="ARBA" id="ARBA00005010"/>
    </source>
</evidence>
<evidence type="ECO:0000313" key="11">
    <source>
        <dbReference type="Proteomes" id="UP000321514"/>
    </source>
</evidence>
<dbReference type="Proteomes" id="UP000321514">
    <property type="component" value="Unassembled WGS sequence"/>
</dbReference>
<protein>
    <recommendedName>
        <fullName evidence="2">precorrin-2 dehydrogenase</fullName>
        <ecNumber evidence="2">1.3.1.76</ecNumber>
    </recommendedName>
</protein>
<feature type="domain" description="Siroheme synthase central" evidence="7">
    <location>
        <begin position="124"/>
        <end position="151"/>
    </location>
</feature>
<dbReference type="NCBIfam" id="TIGR01470">
    <property type="entry name" value="cysG_Nterm"/>
    <property type="match status" value="1"/>
</dbReference>
<evidence type="ECO:0000313" key="9">
    <source>
        <dbReference type="EMBL" id="SEU35502.1"/>
    </source>
</evidence>
<evidence type="ECO:0000256" key="3">
    <source>
        <dbReference type="ARBA" id="ARBA00023002"/>
    </source>
</evidence>
<evidence type="ECO:0000256" key="5">
    <source>
        <dbReference type="ARBA" id="ARBA00023244"/>
    </source>
</evidence>
<evidence type="ECO:0000313" key="8">
    <source>
        <dbReference type="EMBL" id="GEN10101.1"/>
    </source>
</evidence>
<keyword evidence="3" id="KW-0560">Oxidoreductase</keyword>
<dbReference type="InterPro" id="IPR036291">
    <property type="entry name" value="NAD(P)-bd_dom_sf"/>
</dbReference>
<gene>
    <name evidence="8" type="ORF">MFU01_51380</name>
    <name evidence="9" type="ORF">SAMN05443572_110302</name>
</gene>
<dbReference type="EMBL" id="FOIB01000010">
    <property type="protein sequence ID" value="SEU35502.1"/>
    <property type="molecule type" value="Genomic_DNA"/>
</dbReference>
<dbReference type="GO" id="GO:0019354">
    <property type="term" value="P:siroheme biosynthetic process"/>
    <property type="evidence" value="ECO:0007669"/>
    <property type="project" value="UniProtKB-UniPathway"/>
</dbReference>
<dbReference type="GO" id="GO:0043115">
    <property type="term" value="F:precorrin-2 dehydrogenase activity"/>
    <property type="evidence" value="ECO:0007669"/>
    <property type="project" value="UniProtKB-EC"/>
</dbReference>
<evidence type="ECO:0000256" key="4">
    <source>
        <dbReference type="ARBA" id="ARBA00023027"/>
    </source>
</evidence>
<comment type="catalytic activity">
    <reaction evidence="6">
        <text>precorrin-2 + NAD(+) = sirohydrochlorin + NADH + 2 H(+)</text>
        <dbReference type="Rhea" id="RHEA:15613"/>
        <dbReference type="ChEBI" id="CHEBI:15378"/>
        <dbReference type="ChEBI" id="CHEBI:57540"/>
        <dbReference type="ChEBI" id="CHEBI:57945"/>
        <dbReference type="ChEBI" id="CHEBI:58351"/>
        <dbReference type="ChEBI" id="CHEBI:58827"/>
        <dbReference type="EC" id="1.3.1.76"/>
    </reaction>
</comment>
<dbReference type="UniPathway" id="UPA00262">
    <property type="reaction ID" value="UER00222"/>
</dbReference>
<dbReference type="InterPro" id="IPR006367">
    <property type="entry name" value="Sirohaem_synthase_N"/>
</dbReference>
<dbReference type="SUPFAM" id="SSF51735">
    <property type="entry name" value="NAD(P)-binding Rossmann-fold domains"/>
    <property type="match status" value="1"/>
</dbReference>
<proteinExistence type="predicted"/>
<evidence type="ECO:0000256" key="2">
    <source>
        <dbReference type="ARBA" id="ARBA00012400"/>
    </source>
</evidence>
<keyword evidence="10" id="KW-1185">Reference proteome</keyword>
<dbReference type="InterPro" id="IPR028161">
    <property type="entry name" value="Met8-like"/>
</dbReference>
<organism evidence="8 11">
    <name type="scientific">Myxococcus fulvus</name>
    <dbReference type="NCBI Taxonomy" id="33"/>
    <lineage>
        <taxon>Bacteria</taxon>
        <taxon>Pseudomonadati</taxon>
        <taxon>Myxococcota</taxon>
        <taxon>Myxococcia</taxon>
        <taxon>Myxococcales</taxon>
        <taxon>Cystobacterineae</taxon>
        <taxon>Myxococcaceae</taxon>
        <taxon>Myxococcus</taxon>
    </lineage>
</organism>
<reference evidence="8 11" key="2">
    <citation type="submission" date="2019-07" db="EMBL/GenBank/DDBJ databases">
        <title>Whole genome shotgun sequence of Myxococcus fulvus NBRC 100333.</title>
        <authorList>
            <person name="Hosoyama A."/>
            <person name="Uohara A."/>
            <person name="Ohji S."/>
            <person name="Ichikawa N."/>
        </authorList>
    </citation>
    <scope>NUCLEOTIDE SEQUENCE [LARGE SCALE GENOMIC DNA]</scope>
    <source>
        <strain evidence="8 11">NBRC 100333</strain>
    </source>
</reference>
<evidence type="ECO:0000256" key="6">
    <source>
        <dbReference type="ARBA" id="ARBA00047561"/>
    </source>
</evidence>
<keyword evidence="4" id="KW-0520">NAD</keyword>
<dbReference type="RefSeq" id="WP_083560542.1">
    <property type="nucleotide sequence ID" value="NZ_BJXR01000037.1"/>
</dbReference>
<dbReference type="SUPFAM" id="SSF75615">
    <property type="entry name" value="Siroheme synthase middle domains-like"/>
    <property type="match status" value="1"/>
</dbReference>
<dbReference type="GO" id="GO:0004325">
    <property type="term" value="F:ferrochelatase activity"/>
    <property type="evidence" value="ECO:0007669"/>
    <property type="project" value="InterPro"/>
</dbReference>
<comment type="caution">
    <text evidence="8">The sequence shown here is derived from an EMBL/GenBank/DDBJ whole genome shotgun (WGS) entry which is preliminary data.</text>
</comment>
<comment type="pathway">
    <text evidence="1">Porphyrin-containing compound metabolism; siroheme biosynthesis; sirohydrochlorin from precorrin-2: step 1/1.</text>
</comment>
<dbReference type="AlphaFoldDB" id="A0A511T7G7"/>
<dbReference type="OrthoDB" id="9815856at2"/>
<dbReference type="STRING" id="1334629.MFUL124B02_14835"/>
<dbReference type="Pfam" id="PF13241">
    <property type="entry name" value="NAD_binding_7"/>
    <property type="match status" value="1"/>
</dbReference>
<evidence type="ECO:0000259" key="7">
    <source>
        <dbReference type="Pfam" id="PF14824"/>
    </source>
</evidence>
<dbReference type="EC" id="1.3.1.76" evidence="2"/>
<dbReference type="EMBL" id="BJXR01000037">
    <property type="protein sequence ID" value="GEN10101.1"/>
    <property type="molecule type" value="Genomic_DNA"/>
</dbReference>
<dbReference type="InterPro" id="IPR028281">
    <property type="entry name" value="Sirohaem_synthase_central"/>
</dbReference>
<dbReference type="Proteomes" id="UP000183760">
    <property type="component" value="Unassembled WGS sequence"/>
</dbReference>
<keyword evidence="5" id="KW-0627">Porphyrin biosynthesis</keyword>
<name>A0A511T7G7_MYXFU</name>
<reference evidence="9 10" key="1">
    <citation type="submission" date="2016-10" db="EMBL/GenBank/DDBJ databases">
        <authorList>
            <person name="Varghese N."/>
            <person name="Submissions S."/>
        </authorList>
    </citation>
    <scope>NUCLEOTIDE SEQUENCE [LARGE SCALE GENOMIC DNA]</scope>
    <source>
        <strain evidence="9 10">DSM 16525</strain>
    </source>
</reference>
<dbReference type="PANTHER" id="PTHR35330:SF1">
    <property type="entry name" value="SIROHEME BIOSYNTHESIS PROTEIN MET8"/>
    <property type="match status" value="1"/>
</dbReference>
<dbReference type="PANTHER" id="PTHR35330">
    <property type="entry name" value="SIROHEME BIOSYNTHESIS PROTEIN MET8"/>
    <property type="match status" value="1"/>
</dbReference>
<sequence>MTTAIPVDYPICLRLEGRRVLLVGGGAIAEGRALALLEAGARLQLVAPSVTEVLAKLAGEGRLDWVSRAYEDGDTRGHTLVLTATDDASVNQRIVTEARARGLWVNTADEPELCDFTLPSVERRGPITVAVSTAGQAPALARHLRRALASHIAPHHVLLARLSGWLRRQLPRGPRRQQLLKRLAEGDLGVLLARGEQARAFARLRTELKHWKSSGEPT</sequence>